<dbReference type="Gene3D" id="3.10.180.10">
    <property type="entry name" value="2,3-Dihydroxybiphenyl 1,2-Dioxygenase, domain 1"/>
    <property type="match status" value="2"/>
</dbReference>
<dbReference type="PANTHER" id="PTHR36110:SF4">
    <property type="entry name" value="RING-CLEAVING DIOXYGENASE MHQA-RELATED"/>
    <property type="match status" value="1"/>
</dbReference>
<dbReference type="EMBL" id="CADCWG010000269">
    <property type="protein sequence ID" value="CAA9572956.1"/>
    <property type="molecule type" value="Genomic_DNA"/>
</dbReference>
<sequence>MATASPRDLATDIAPTHRIRGIHHLTAVCADAQRTVDFYTQTLGLRLVKQTVNFDDPGAYHLYFGNDQAAPSSLLTFFEWPDAGPGRTGIGATHHIAFATADRDALLRWKRWLTGRGLAVTGPYDRVYFQSIYFQDPDGLIIEIATRGPGWTVDEVPDALGTELKPPPFETTVGGRDEAAIAAETWPEPVATPDATMRLNAIHHITAIASDAERTLAFYTETLGMRFVKRTLNFDNPDSPHLYVGVGDGAPGTIVTWFGYRPGQMRRGVVGHGMTHHVAFHVADEDALRAWQGHLAAAGVPATEIRDRQYFKSVYFQDPDGHILELATAGPGFATDEAPEALGRALRLPPWLAGQNDEIAAGLTPLQVPEPAGR</sequence>
<accession>A0A6J4V9M7</accession>
<dbReference type="InterPro" id="IPR004360">
    <property type="entry name" value="Glyas_Fos-R_dOase_dom"/>
</dbReference>
<dbReference type="PROSITE" id="PS51819">
    <property type="entry name" value="VOC"/>
    <property type="match status" value="2"/>
</dbReference>
<proteinExistence type="predicted"/>
<evidence type="ECO:0000313" key="2">
    <source>
        <dbReference type="EMBL" id="CAA9572956.1"/>
    </source>
</evidence>
<dbReference type="PANTHER" id="PTHR36110">
    <property type="entry name" value="RING-CLEAVING DIOXYGENASE MHQE-RELATED"/>
    <property type="match status" value="1"/>
</dbReference>
<dbReference type="InterPro" id="IPR052537">
    <property type="entry name" value="Extradiol_RC_dioxygenase"/>
</dbReference>
<dbReference type="AlphaFoldDB" id="A0A6J4V9M7"/>
<dbReference type="Pfam" id="PF00903">
    <property type="entry name" value="Glyoxalase"/>
    <property type="match status" value="2"/>
</dbReference>
<name>A0A6J4V9M7_9BACT</name>
<organism evidence="2">
    <name type="scientific">uncultured Thermomicrobiales bacterium</name>
    <dbReference type="NCBI Taxonomy" id="1645740"/>
    <lineage>
        <taxon>Bacteria</taxon>
        <taxon>Pseudomonadati</taxon>
        <taxon>Thermomicrobiota</taxon>
        <taxon>Thermomicrobia</taxon>
        <taxon>Thermomicrobiales</taxon>
        <taxon>environmental samples</taxon>
    </lineage>
</organism>
<feature type="domain" description="VOC" evidence="1">
    <location>
        <begin position="201"/>
        <end position="329"/>
    </location>
</feature>
<gene>
    <name evidence="2" type="ORF">AVDCRST_MAG49-3831</name>
</gene>
<reference evidence="2" key="1">
    <citation type="submission" date="2020-02" db="EMBL/GenBank/DDBJ databases">
        <authorList>
            <person name="Meier V. D."/>
        </authorList>
    </citation>
    <scope>NUCLEOTIDE SEQUENCE</scope>
    <source>
        <strain evidence="2">AVDCRST_MAG49</strain>
    </source>
</reference>
<dbReference type="SUPFAM" id="SSF54593">
    <property type="entry name" value="Glyoxalase/Bleomycin resistance protein/Dihydroxybiphenyl dioxygenase"/>
    <property type="match status" value="2"/>
</dbReference>
<dbReference type="InterPro" id="IPR037523">
    <property type="entry name" value="VOC_core"/>
</dbReference>
<evidence type="ECO:0000259" key="1">
    <source>
        <dbReference type="PROSITE" id="PS51819"/>
    </source>
</evidence>
<dbReference type="InterPro" id="IPR029068">
    <property type="entry name" value="Glyas_Bleomycin-R_OHBP_Dase"/>
</dbReference>
<feature type="domain" description="VOC" evidence="1">
    <location>
        <begin position="21"/>
        <end position="147"/>
    </location>
</feature>
<protein>
    <submittedName>
        <fullName evidence="2">Glyoxalase family protein</fullName>
    </submittedName>
</protein>